<keyword evidence="2" id="KW-1277">Toxin-antitoxin system</keyword>
<evidence type="ECO:0000256" key="3">
    <source>
        <dbReference type="ARBA" id="ARBA00022722"/>
    </source>
</evidence>
<keyword evidence="3" id="KW-0540">Nuclease</keyword>
<dbReference type="HOGENOM" id="CLU_169492_2_0_9"/>
<dbReference type="InterPro" id="IPR009614">
    <property type="entry name" value="YoeB_toxin"/>
</dbReference>
<dbReference type="AlphaFoldDB" id="G9XBK9"/>
<dbReference type="Proteomes" id="UP000003379">
    <property type="component" value="Unassembled WGS sequence"/>
</dbReference>
<protein>
    <recommendedName>
        <fullName evidence="7">Endoribonuclease YoeB</fullName>
    </recommendedName>
    <alternativeName>
        <fullName evidence="6">Putative mRNA interferase YoeB</fullName>
    </alternativeName>
</protein>
<evidence type="ECO:0000313" key="9">
    <source>
        <dbReference type="Proteomes" id="UP000003379"/>
    </source>
</evidence>
<comment type="caution">
    <text evidence="8">The sequence shown here is derived from an EMBL/GenBank/DDBJ whole genome shotgun (WGS) entry which is preliminary data.</text>
</comment>
<dbReference type="PANTHER" id="PTHR38039:SF1">
    <property type="entry name" value="TOXIN YOEB"/>
    <property type="match status" value="1"/>
</dbReference>
<evidence type="ECO:0000256" key="7">
    <source>
        <dbReference type="ARBA" id="ARBA00050056"/>
    </source>
</evidence>
<name>G9XBK9_9FIRM</name>
<evidence type="ECO:0000256" key="6">
    <source>
        <dbReference type="ARBA" id="ARBA00030388"/>
    </source>
</evidence>
<evidence type="ECO:0000256" key="4">
    <source>
        <dbReference type="ARBA" id="ARBA00022759"/>
    </source>
</evidence>
<evidence type="ECO:0000256" key="2">
    <source>
        <dbReference type="ARBA" id="ARBA00022649"/>
    </source>
</evidence>
<dbReference type="InterPro" id="IPR035093">
    <property type="entry name" value="RelE/ParE_toxin_dom_sf"/>
</dbReference>
<dbReference type="Gene3D" id="3.30.2310.20">
    <property type="entry name" value="RelE-like"/>
    <property type="match status" value="1"/>
</dbReference>
<proteinExistence type="inferred from homology"/>
<dbReference type="EMBL" id="AFZG01000016">
    <property type="protein sequence ID" value="EHL19687.1"/>
    <property type="molecule type" value="Genomic_DNA"/>
</dbReference>
<evidence type="ECO:0000256" key="5">
    <source>
        <dbReference type="ARBA" id="ARBA00022801"/>
    </source>
</evidence>
<evidence type="ECO:0000313" key="8">
    <source>
        <dbReference type="EMBL" id="EHL19687.1"/>
    </source>
</evidence>
<keyword evidence="5" id="KW-0378">Hydrolase</keyword>
<dbReference type="RefSeq" id="WP_009529370.1">
    <property type="nucleotide sequence ID" value="NZ_JBQMYE010000145.1"/>
</dbReference>
<accession>G9XBK9</accession>
<organism evidence="8 9">
    <name type="scientific">Peptoanaerobacter stomatis</name>
    <dbReference type="NCBI Taxonomy" id="796937"/>
    <lineage>
        <taxon>Bacteria</taxon>
        <taxon>Bacillati</taxon>
        <taxon>Bacillota</taxon>
        <taxon>Clostridia</taxon>
        <taxon>Peptostreptococcales</taxon>
        <taxon>Filifactoraceae</taxon>
        <taxon>Peptoanaerobacter</taxon>
    </lineage>
</organism>
<dbReference type="PANTHER" id="PTHR38039">
    <property type="entry name" value="TOXIN YOEB"/>
    <property type="match status" value="1"/>
</dbReference>
<comment type="similarity">
    <text evidence="1">Belongs to the YoeB family.</text>
</comment>
<dbReference type="SUPFAM" id="SSF143011">
    <property type="entry name" value="RelE-like"/>
    <property type="match status" value="1"/>
</dbReference>
<reference evidence="8 9" key="1">
    <citation type="submission" date="2011-08" db="EMBL/GenBank/DDBJ databases">
        <title>The Genome Sequence of Eubacteriaceae bacterium CM5.</title>
        <authorList>
            <consortium name="The Broad Institute Genome Sequencing Platform"/>
            <person name="Earl A."/>
            <person name="Ward D."/>
            <person name="Feldgarden M."/>
            <person name="Gevers D."/>
            <person name="Sizova M."/>
            <person name="Hazen A."/>
            <person name="Epstein S."/>
            <person name="Young S.K."/>
            <person name="Zeng Q."/>
            <person name="Gargeya S."/>
            <person name="Fitzgerald M."/>
            <person name="Haas B."/>
            <person name="Abouelleil A."/>
            <person name="Alvarado L."/>
            <person name="Arachchi H.M."/>
            <person name="Berlin A."/>
            <person name="Brown A."/>
            <person name="Chapman S.B."/>
            <person name="Chen Z."/>
            <person name="Dunbar C."/>
            <person name="Freedman E."/>
            <person name="Gearin G."/>
            <person name="Gellesch M."/>
            <person name="Goldberg J."/>
            <person name="Griggs A."/>
            <person name="Gujja S."/>
            <person name="Heiman D."/>
            <person name="Howarth C."/>
            <person name="Larson L."/>
            <person name="Lui A."/>
            <person name="MacDonald P.J.P."/>
            <person name="Montmayeur A."/>
            <person name="Murphy C."/>
            <person name="Neiman D."/>
            <person name="Pearson M."/>
            <person name="Priest M."/>
            <person name="Roberts A."/>
            <person name="Saif S."/>
            <person name="Shea T."/>
            <person name="Shenoy N."/>
            <person name="Sisk P."/>
            <person name="Stolte C."/>
            <person name="Sykes S."/>
            <person name="Wortman J."/>
            <person name="Nusbaum C."/>
            <person name="Birren B."/>
        </authorList>
    </citation>
    <scope>NUCLEOTIDE SEQUENCE [LARGE SCALE GENOMIC DNA]</scope>
    <source>
        <strain evidence="8 9">CM5</strain>
    </source>
</reference>
<sequence length="87" mass="10320">MYELKWYKKAYKQYFNIEDKKLLRKINELINDILKNGYNAKLGKVELLKSNYSGYASVRIDKKNGIIFKITENEVLIVSCKGHYDDH</sequence>
<dbReference type="GO" id="GO:0004519">
    <property type="term" value="F:endonuclease activity"/>
    <property type="evidence" value="ECO:0007669"/>
    <property type="project" value="UniProtKB-KW"/>
</dbReference>
<evidence type="ECO:0000256" key="1">
    <source>
        <dbReference type="ARBA" id="ARBA00008172"/>
    </source>
</evidence>
<dbReference type="GO" id="GO:0016787">
    <property type="term" value="F:hydrolase activity"/>
    <property type="evidence" value="ECO:0007669"/>
    <property type="project" value="UniProtKB-KW"/>
</dbReference>
<dbReference type="Pfam" id="PF06769">
    <property type="entry name" value="YoeB_toxin"/>
    <property type="match status" value="1"/>
</dbReference>
<dbReference type="NCBIfam" id="TIGR02116">
    <property type="entry name" value="toxin_Txe_YoeB"/>
    <property type="match status" value="1"/>
</dbReference>
<gene>
    <name evidence="8" type="ORF">HMPREF9628_01376</name>
</gene>
<keyword evidence="4" id="KW-0255">Endonuclease</keyword>
<dbReference type="GO" id="GO:0006401">
    <property type="term" value="P:RNA catabolic process"/>
    <property type="evidence" value="ECO:0007669"/>
    <property type="project" value="InterPro"/>
</dbReference>